<dbReference type="Pfam" id="PF02130">
    <property type="entry name" value="YbeY"/>
    <property type="match status" value="1"/>
</dbReference>
<comment type="similarity">
    <text evidence="2">Belongs to the endoribonuclease YbeY family.</text>
</comment>
<dbReference type="SUPFAM" id="SSF55486">
    <property type="entry name" value="Metalloproteases ('zincins'), catalytic domain"/>
    <property type="match status" value="1"/>
</dbReference>
<keyword evidence="4" id="KW-0479">Metal-binding</keyword>
<keyword evidence="7" id="KW-0862">Zinc</keyword>
<dbReference type="PANTHER" id="PTHR46986:SF1">
    <property type="entry name" value="ENDORIBONUCLEASE YBEY, CHLOROPLASTIC"/>
    <property type="match status" value="1"/>
</dbReference>
<name>A0A3B0UN71_9ZZZZ</name>
<sequence>MKGLTIRNLTRQAVLGSLFVKASKKILPSWEVSLVFIGEVRAKRLNKDLRGKTYTPNVLSYALNEKHGEIFICPKSAEKQASEFGLSLRDFMLLLFIHGLLHLKGYRHGTTMERYERKVLTQIVGT</sequence>
<keyword evidence="5" id="KW-0255">Endonuclease</keyword>
<protein>
    <submittedName>
        <fullName evidence="8">Metal-dependent hydrolase YbeY, involved in rRNA and/or ribosome maturation and assembly</fullName>
    </submittedName>
</protein>
<dbReference type="GO" id="GO:0004519">
    <property type="term" value="F:endonuclease activity"/>
    <property type="evidence" value="ECO:0007669"/>
    <property type="project" value="UniProtKB-KW"/>
</dbReference>
<accession>A0A3B0UN71</accession>
<dbReference type="HAMAP" id="MF_00009">
    <property type="entry name" value="Endoribonucl_YbeY"/>
    <property type="match status" value="1"/>
</dbReference>
<proteinExistence type="inferred from homology"/>
<comment type="cofactor">
    <cofactor evidence="1">
        <name>Zn(2+)</name>
        <dbReference type="ChEBI" id="CHEBI:29105"/>
    </cofactor>
</comment>
<keyword evidence="6 8" id="KW-0378">Hydrolase</keyword>
<evidence type="ECO:0000256" key="2">
    <source>
        <dbReference type="ARBA" id="ARBA00010875"/>
    </source>
</evidence>
<dbReference type="GO" id="GO:0006364">
    <property type="term" value="P:rRNA processing"/>
    <property type="evidence" value="ECO:0007669"/>
    <property type="project" value="InterPro"/>
</dbReference>
<dbReference type="GO" id="GO:0046872">
    <property type="term" value="F:metal ion binding"/>
    <property type="evidence" value="ECO:0007669"/>
    <property type="project" value="UniProtKB-KW"/>
</dbReference>
<evidence type="ECO:0000313" key="8">
    <source>
        <dbReference type="EMBL" id="VAW32258.1"/>
    </source>
</evidence>
<dbReference type="PANTHER" id="PTHR46986">
    <property type="entry name" value="ENDORIBONUCLEASE YBEY, CHLOROPLASTIC"/>
    <property type="match status" value="1"/>
</dbReference>
<evidence type="ECO:0000256" key="5">
    <source>
        <dbReference type="ARBA" id="ARBA00022759"/>
    </source>
</evidence>
<dbReference type="NCBIfam" id="TIGR00043">
    <property type="entry name" value="rRNA maturation RNase YbeY"/>
    <property type="match status" value="1"/>
</dbReference>
<dbReference type="EMBL" id="UOEV01000032">
    <property type="protein sequence ID" value="VAW32258.1"/>
    <property type="molecule type" value="Genomic_DNA"/>
</dbReference>
<evidence type="ECO:0000256" key="4">
    <source>
        <dbReference type="ARBA" id="ARBA00022723"/>
    </source>
</evidence>
<reference evidence="8" key="1">
    <citation type="submission" date="2018-06" db="EMBL/GenBank/DDBJ databases">
        <authorList>
            <person name="Zhirakovskaya E."/>
        </authorList>
    </citation>
    <scope>NUCLEOTIDE SEQUENCE</scope>
</reference>
<evidence type="ECO:0000256" key="7">
    <source>
        <dbReference type="ARBA" id="ARBA00022833"/>
    </source>
</evidence>
<keyword evidence="3" id="KW-0540">Nuclease</keyword>
<gene>
    <name evidence="8" type="ORF">MNBD_CPR01-440</name>
</gene>
<dbReference type="GO" id="GO:0004222">
    <property type="term" value="F:metalloendopeptidase activity"/>
    <property type="evidence" value="ECO:0007669"/>
    <property type="project" value="InterPro"/>
</dbReference>
<organism evidence="8">
    <name type="scientific">hydrothermal vent metagenome</name>
    <dbReference type="NCBI Taxonomy" id="652676"/>
    <lineage>
        <taxon>unclassified sequences</taxon>
        <taxon>metagenomes</taxon>
        <taxon>ecological metagenomes</taxon>
    </lineage>
</organism>
<dbReference type="InterPro" id="IPR002036">
    <property type="entry name" value="YbeY"/>
</dbReference>
<dbReference type="InterPro" id="IPR023091">
    <property type="entry name" value="MetalPrtase_cat_dom_sf_prd"/>
</dbReference>
<dbReference type="Gene3D" id="3.40.390.30">
    <property type="entry name" value="Metalloproteases ('zincins'), catalytic domain"/>
    <property type="match status" value="1"/>
</dbReference>
<dbReference type="AlphaFoldDB" id="A0A3B0UN71"/>
<evidence type="ECO:0000256" key="3">
    <source>
        <dbReference type="ARBA" id="ARBA00022722"/>
    </source>
</evidence>
<evidence type="ECO:0000256" key="6">
    <source>
        <dbReference type="ARBA" id="ARBA00022801"/>
    </source>
</evidence>
<evidence type="ECO:0000256" key="1">
    <source>
        <dbReference type="ARBA" id="ARBA00001947"/>
    </source>
</evidence>